<sequence length="219" mass="23658">MDGPYVSSLMQFAAQPDGSGDFGEADSMSGPNVALLPHQVTQTSSIITPLDTLLYETPYIQLSRDGRDLNTSKVSAYVARSSDRTVDSYTLFTKHEADADYASAGTQPWTPWGMTTVGLGFFTDEVTIDPTSDKDGVPIAGAQVGDLLLIDQELMSITAVNGRTFKVGRGVADTIPAQHYSKRPVWLISVGFGYSDMAFGDNEKQWSSFARIPTAPTSR</sequence>
<name>A0A0N7C9W5_9CAUD</name>
<dbReference type="OrthoDB" id="30890at10239"/>
<keyword evidence="2" id="KW-1185">Reference proteome</keyword>
<dbReference type="KEGG" id="vg:26684462"/>
<dbReference type="Proteomes" id="UP000202449">
    <property type="component" value="Segment"/>
</dbReference>
<gene>
    <name evidence="1" type="ORF">SP37_48</name>
</gene>
<reference evidence="1 2" key="1">
    <citation type="journal article" date="2016" name="Virus Genes">
        <title>Genomic characterization of Salmonella bacteriophages isolated from India.</title>
        <authorList>
            <person name="Karpe Y.A."/>
            <person name="Kanade G.D."/>
            <person name="Pingale K.D."/>
            <person name="Arankalle V.A."/>
            <person name="Banerjee K."/>
        </authorList>
    </citation>
    <scope>NUCLEOTIDE SEQUENCE [LARGE SCALE GENOMIC DNA]</scope>
</reference>
<proteinExistence type="predicted"/>
<dbReference type="RefSeq" id="YP_009221414.1">
    <property type="nucleotide sequence ID" value="NC_029045.1"/>
</dbReference>
<evidence type="ECO:0000313" key="2">
    <source>
        <dbReference type="Proteomes" id="UP000202449"/>
    </source>
</evidence>
<dbReference type="EMBL" id="KR296691">
    <property type="protein sequence ID" value="AKJ73915.1"/>
    <property type="molecule type" value="Genomic_DNA"/>
</dbReference>
<evidence type="ECO:0000313" key="1">
    <source>
        <dbReference type="EMBL" id="AKJ73915.1"/>
    </source>
</evidence>
<accession>A0A0N7C9W5</accession>
<organism evidence="1 2">
    <name type="scientific">Salmonella phage 37</name>
    <dbReference type="NCBI Taxonomy" id="1654890"/>
    <lineage>
        <taxon>Viruses</taxon>
        <taxon>Duplodnaviria</taxon>
        <taxon>Heunggongvirae</taxon>
        <taxon>Uroviricota</taxon>
        <taxon>Caudoviricetes</taxon>
        <taxon>Casjensviridae</taxon>
        <taxon>Chivirus</taxon>
        <taxon>Chivirus cv37</taxon>
    </lineage>
</organism>
<dbReference type="GeneID" id="26684462"/>
<protein>
    <submittedName>
        <fullName evidence="1">Uncharacterized protein</fullName>
    </submittedName>
</protein>